<dbReference type="Pfam" id="PF01607">
    <property type="entry name" value="CBM_14"/>
    <property type="match status" value="1"/>
</dbReference>
<dbReference type="InterPro" id="IPR002557">
    <property type="entry name" value="Chitin-bd_dom"/>
</dbReference>
<evidence type="ECO:0000256" key="1">
    <source>
        <dbReference type="SAM" id="Coils"/>
    </source>
</evidence>
<feature type="region of interest" description="Disordered" evidence="2">
    <location>
        <begin position="187"/>
        <end position="208"/>
    </location>
</feature>
<feature type="coiled-coil region" evidence="1">
    <location>
        <begin position="143"/>
        <end position="170"/>
    </location>
</feature>
<accession>A0A1B0D385</accession>
<dbReference type="Gene3D" id="2.170.140.10">
    <property type="entry name" value="Chitin binding domain"/>
    <property type="match status" value="1"/>
</dbReference>
<dbReference type="PROSITE" id="PS50940">
    <property type="entry name" value="CHIT_BIND_II"/>
    <property type="match status" value="1"/>
</dbReference>
<evidence type="ECO:0000313" key="4">
    <source>
        <dbReference type="Proteomes" id="UP000092462"/>
    </source>
</evidence>
<organism evidence="3 4">
    <name type="scientific">Phlebotomus papatasi</name>
    <name type="common">Sandfly</name>
    <dbReference type="NCBI Taxonomy" id="29031"/>
    <lineage>
        <taxon>Eukaryota</taxon>
        <taxon>Metazoa</taxon>
        <taxon>Ecdysozoa</taxon>
        <taxon>Arthropoda</taxon>
        <taxon>Hexapoda</taxon>
        <taxon>Insecta</taxon>
        <taxon>Pterygota</taxon>
        <taxon>Neoptera</taxon>
        <taxon>Endopterygota</taxon>
        <taxon>Diptera</taxon>
        <taxon>Nematocera</taxon>
        <taxon>Psychodoidea</taxon>
        <taxon>Psychodidae</taxon>
        <taxon>Phlebotomus</taxon>
        <taxon>Phlebotomus</taxon>
    </lineage>
</organism>
<feature type="compositionally biased region" description="Polar residues" evidence="2">
    <location>
        <begin position="187"/>
        <end position="200"/>
    </location>
</feature>
<reference evidence="3" key="1">
    <citation type="submission" date="2022-08" db="UniProtKB">
        <authorList>
            <consortium name="EnsemblMetazoa"/>
        </authorList>
    </citation>
    <scope>IDENTIFICATION</scope>
    <source>
        <strain evidence="3">Israel</strain>
    </source>
</reference>
<dbReference type="EMBL" id="AJVK01010909">
    <property type="status" value="NOT_ANNOTATED_CDS"/>
    <property type="molecule type" value="Genomic_DNA"/>
</dbReference>
<dbReference type="GO" id="GO:0005576">
    <property type="term" value="C:extracellular region"/>
    <property type="evidence" value="ECO:0007669"/>
    <property type="project" value="InterPro"/>
</dbReference>
<name>A0A1B0D385_PHLPP</name>
<dbReference type="SUPFAM" id="SSF57625">
    <property type="entry name" value="Invertebrate chitin-binding proteins"/>
    <property type="match status" value="1"/>
</dbReference>
<protein>
    <submittedName>
        <fullName evidence="3">Uncharacterized protein</fullName>
    </submittedName>
</protein>
<dbReference type="InterPro" id="IPR036508">
    <property type="entry name" value="Chitin-bd_dom_sf"/>
</dbReference>
<feature type="region of interest" description="Disordered" evidence="2">
    <location>
        <begin position="1"/>
        <end position="22"/>
    </location>
</feature>
<keyword evidence="4" id="KW-1185">Reference proteome</keyword>
<dbReference type="Proteomes" id="UP000092462">
    <property type="component" value="Unassembled WGS sequence"/>
</dbReference>
<evidence type="ECO:0000313" key="3">
    <source>
        <dbReference type="EnsemblMetazoa" id="PPAI001808-PA"/>
    </source>
</evidence>
<dbReference type="SMART" id="SM00494">
    <property type="entry name" value="ChtBD2"/>
    <property type="match status" value="1"/>
</dbReference>
<dbReference type="GO" id="GO:0008061">
    <property type="term" value="F:chitin binding"/>
    <property type="evidence" value="ECO:0007669"/>
    <property type="project" value="InterPro"/>
</dbReference>
<dbReference type="VEuPathDB" id="VectorBase:PPAI001808"/>
<keyword evidence="1" id="KW-0175">Coiled coil</keyword>
<evidence type="ECO:0000256" key="2">
    <source>
        <dbReference type="SAM" id="MobiDB-lite"/>
    </source>
</evidence>
<proteinExistence type="predicted"/>
<dbReference type="AlphaFoldDB" id="A0A1B0D385"/>
<sequence length="254" mass="28132">MESKESIMDTISSLQKPSEPPPGFTQVANQLLDVEGGRNKVINLGGNYFSYDTYKDTILPLLSDTDGSLTSSLEILSCSMGVRQPNATDCTRYFVCNPKTGGLLSYSCPPYTAFNSQSKICDARTFASCNPSAIQNRFTISENKRLQYEAQKALEEAKRVRDEAIKAQKLAALIRLQTQNALNQKVPTQMTKPTRISSNKVPVPTRRPTVVASSGVRVKKKRYRCEVDGGAVPDTTSRVKYVVCFKGSNGQWRR</sequence>
<dbReference type="VEuPathDB" id="VectorBase:PPAPM1_009029"/>
<dbReference type="EnsemblMetazoa" id="PPAI001808-RA">
    <property type="protein sequence ID" value="PPAI001808-PA"/>
    <property type="gene ID" value="PPAI001808"/>
</dbReference>